<dbReference type="AlphaFoldDB" id="B9EL70"/>
<comment type="cofactor">
    <cofactor evidence="1">
        <name>pyridoxal 5'-phosphate</name>
        <dbReference type="ChEBI" id="CHEBI:597326"/>
    </cofactor>
</comment>
<evidence type="ECO:0000313" key="3">
    <source>
        <dbReference type="EMBL" id="ACM08267.1"/>
    </source>
</evidence>
<reference evidence="3" key="2">
    <citation type="journal article" date="2010" name="BMC Genomics">
        <title>Salmo salar and Esox lucius full-length cDNA sequences reveal changes in evolutionary pressures on a post-tetraploidization genome.</title>
        <authorList>
            <person name="Leong J.S."/>
            <person name="Jantzen S.G."/>
            <person name="von Schalburg K.R."/>
            <person name="Cooper G.A."/>
            <person name="Messmer A.M."/>
            <person name="Liao N.Y."/>
            <person name="Munro S."/>
            <person name="Moore R."/>
            <person name="Holt R.A."/>
            <person name="Jones S.J."/>
            <person name="Davidson W.S."/>
            <person name="Koop B.F."/>
        </authorList>
    </citation>
    <scope>NUCLEOTIDE SEQUENCE</scope>
    <source>
        <tissue evidence="3">Thyroid</tissue>
    </source>
</reference>
<reference evidence="3" key="3">
    <citation type="submission" date="2010-08" db="EMBL/GenBank/DDBJ databases">
        <authorList>
            <consortium name="cGRASP (B.F. Koop &amp; W.S. Davidson)"/>
        </authorList>
    </citation>
    <scope>NUCLEOTIDE SEQUENCE</scope>
    <source>
        <tissue evidence="3">Thyroid</tissue>
    </source>
</reference>
<keyword evidence="3" id="KW-0032">Aminotransferase</keyword>
<organism evidence="3">
    <name type="scientific">Salmo salar</name>
    <name type="common">Atlantic salmon</name>
    <dbReference type="NCBI Taxonomy" id="8030"/>
    <lineage>
        <taxon>Eukaryota</taxon>
        <taxon>Metazoa</taxon>
        <taxon>Chordata</taxon>
        <taxon>Craniata</taxon>
        <taxon>Vertebrata</taxon>
        <taxon>Euteleostomi</taxon>
        <taxon>Actinopterygii</taxon>
        <taxon>Neopterygii</taxon>
        <taxon>Teleostei</taxon>
        <taxon>Protacanthopterygii</taxon>
        <taxon>Salmoniformes</taxon>
        <taxon>Salmonidae</taxon>
        <taxon>Salmoninae</taxon>
        <taxon>Salmo</taxon>
    </lineage>
</organism>
<dbReference type="Gene3D" id="3.90.1150.10">
    <property type="entry name" value="Aspartate Aminotransferase, domain 1"/>
    <property type="match status" value="1"/>
</dbReference>
<dbReference type="EMBL" id="BT056395">
    <property type="protein sequence ID" value="ACM08267.1"/>
    <property type="molecule type" value="mRNA"/>
</dbReference>
<dbReference type="InterPro" id="IPR015422">
    <property type="entry name" value="PyrdxlP-dep_Trfase_small"/>
</dbReference>
<dbReference type="GO" id="GO:0005739">
    <property type="term" value="C:mitochondrion"/>
    <property type="evidence" value="ECO:0007669"/>
    <property type="project" value="TreeGrafter"/>
</dbReference>
<gene>
    <name evidence="3" type="primary">AT2L1</name>
</gene>
<accession>B9EL70</accession>
<protein>
    <submittedName>
        <fullName evidence="3">Alanine--glyoxylate aminotransferase 2-like 1</fullName>
    </submittedName>
</protein>
<dbReference type="PANTHER" id="PTHR45688:SF6">
    <property type="entry name" value="5-PHOSPHOHYDROXY-L-LYSINE PHOSPHO-LYASE"/>
    <property type="match status" value="1"/>
</dbReference>
<evidence type="ECO:0000256" key="2">
    <source>
        <dbReference type="ARBA" id="ARBA00008954"/>
    </source>
</evidence>
<dbReference type="PANTHER" id="PTHR45688">
    <property type="match status" value="1"/>
</dbReference>
<sequence length="98" mass="11093">MALEMFRKKETLAMRKKLIGQSCRLFYSDDPVKIVRARGQYLYDENGKRYLDCISNVQHVIHTEWCDGVGCHQGPLSAEGDLERSGPLQESCDGSALQ</sequence>
<name>B9EL70_SALSA</name>
<reference evidence="3" key="1">
    <citation type="submission" date="2009-01" db="EMBL/GenBank/DDBJ databases">
        <authorList>
            <consortium name="cGRASP (B.F. Koop &amp; W.S. Davidson)"/>
            <person name="Leong J."/>
            <person name="von Schalburg K."/>
            <person name="Cooper G."/>
            <person name="Moore R."/>
            <person name="Holt R."/>
            <person name="Davidson W.S."/>
            <person name="Koop B.F."/>
        </authorList>
    </citation>
    <scope>NUCLEOTIDE SEQUENCE</scope>
    <source>
        <tissue evidence="3">Thyroid</tissue>
    </source>
</reference>
<keyword evidence="3" id="KW-0808">Transferase</keyword>
<dbReference type="GO" id="GO:0008483">
    <property type="term" value="F:transaminase activity"/>
    <property type="evidence" value="ECO:0007669"/>
    <property type="project" value="UniProtKB-KW"/>
</dbReference>
<evidence type="ECO:0000256" key="1">
    <source>
        <dbReference type="ARBA" id="ARBA00001933"/>
    </source>
</evidence>
<proteinExistence type="evidence at transcript level"/>
<dbReference type="InterPro" id="IPR015424">
    <property type="entry name" value="PyrdxlP-dep_Trfase"/>
</dbReference>
<comment type="similarity">
    <text evidence="2">Belongs to the class-III pyridoxal-phosphate-dependent aminotransferase family.</text>
</comment>
<dbReference type="SUPFAM" id="SSF53383">
    <property type="entry name" value="PLP-dependent transferases"/>
    <property type="match status" value="1"/>
</dbReference>